<sequence length="12" mass="1290">MGQSVYFAETAS</sequence>
<organism evidence="1">
    <name type="scientific">Arundo donax</name>
    <name type="common">Giant reed</name>
    <name type="synonym">Donax arundinaceus</name>
    <dbReference type="NCBI Taxonomy" id="35708"/>
    <lineage>
        <taxon>Eukaryota</taxon>
        <taxon>Viridiplantae</taxon>
        <taxon>Streptophyta</taxon>
        <taxon>Embryophyta</taxon>
        <taxon>Tracheophyta</taxon>
        <taxon>Spermatophyta</taxon>
        <taxon>Magnoliopsida</taxon>
        <taxon>Liliopsida</taxon>
        <taxon>Poales</taxon>
        <taxon>Poaceae</taxon>
        <taxon>PACMAD clade</taxon>
        <taxon>Arundinoideae</taxon>
        <taxon>Arundineae</taxon>
        <taxon>Arundo</taxon>
    </lineage>
</organism>
<evidence type="ECO:0000313" key="1">
    <source>
        <dbReference type="EMBL" id="JAD45265.1"/>
    </source>
</evidence>
<dbReference type="EMBL" id="GBRH01252630">
    <property type="protein sequence ID" value="JAD45265.1"/>
    <property type="molecule type" value="Transcribed_RNA"/>
</dbReference>
<name>A0A0A9A8E7_ARUDO</name>
<proteinExistence type="predicted"/>
<reference evidence="1" key="2">
    <citation type="journal article" date="2015" name="Data Brief">
        <title>Shoot transcriptome of the giant reed, Arundo donax.</title>
        <authorList>
            <person name="Barrero R.A."/>
            <person name="Guerrero F.D."/>
            <person name="Moolhuijzen P."/>
            <person name="Goolsby J.A."/>
            <person name="Tidwell J."/>
            <person name="Bellgard S.E."/>
            <person name="Bellgard M.I."/>
        </authorList>
    </citation>
    <scope>NUCLEOTIDE SEQUENCE</scope>
    <source>
        <tissue evidence="1">Shoot tissue taken approximately 20 cm above the soil surface</tissue>
    </source>
</reference>
<protein>
    <submittedName>
        <fullName evidence="1">Uncharacterized protein</fullName>
    </submittedName>
</protein>
<accession>A0A0A9A8E7</accession>
<reference evidence="1" key="1">
    <citation type="submission" date="2014-09" db="EMBL/GenBank/DDBJ databases">
        <authorList>
            <person name="Magalhaes I.L.F."/>
            <person name="Oliveira U."/>
            <person name="Santos F.R."/>
            <person name="Vidigal T.H.D.A."/>
            <person name="Brescovit A.D."/>
            <person name="Santos A.J."/>
        </authorList>
    </citation>
    <scope>NUCLEOTIDE SEQUENCE</scope>
    <source>
        <tissue evidence="1">Shoot tissue taken approximately 20 cm above the soil surface</tissue>
    </source>
</reference>